<sequence>MRSALRAFWFRFIMLLQLAVDHCHCLGTDSLVRKIGGRFAWDLVESSQFHHGITLEQDRHRGEVDDGASPVRRDLARSPLAL</sequence>
<organism evidence="3 4">
    <name type="scientific">Rhypophila decipiens</name>
    <dbReference type="NCBI Taxonomy" id="261697"/>
    <lineage>
        <taxon>Eukaryota</taxon>
        <taxon>Fungi</taxon>
        <taxon>Dikarya</taxon>
        <taxon>Ascomycota</taxon>
        <taxon>Pezizomycotina</taxon>
        <taxon>Sordariomycetes</taxon>
        <taxon>Sordariomycetidae</taxon>
        <taxon>Sordariales</taxon>
        <taxon>Naviculisporaceae</taxon>
        <taxon>Rhypophila</taxon>
    </lineage>
</organism>
<name>A0AAN6Y5W9_9PEZI</name>
<dbReference type="EMBL" id="MU858112">
    <property type="protein sequence ID" value="KAK4213243.1"/>
    <property type="molecule type" value="Genomic_DNA"/>
</dbReference>
<evidence type="ECO:0008006" key="5">
    <source>
        <dbReference type="Google" id="ProtNLM"/>
    </source>
</evidence>
<evidence type="ECO:0000256" key="2">
    <source>
        <dbReference type="SAM" id="SignalP"/>
    </source>
</evidence>
<comment type="caution">
    <text evidence="3">The sequence shown here is derived from an EMBL/GenBank/DDBJ whole genome shotgun (WGS) entry which is preliminary data.</text>
</comment>
<gene>
    <name evidence="3" type="ORF">QBC37DRAFT_423406</name>
</gene>
<dbReference type="AlphaFoldDB" id="A0AAN6Y5W9"/>
<keyword evidence="4" id="KW-1185">Reference proteome</keyword>
<feature type="chain" id="PRO_5043010174" description="Secreted protein" evidence="2">
    <location>
        <begin position="26"/>
        <end position="82"/>
    </location>
</feature>
<reference evidence="3" key="1">
    <citation type="journal article" date="2023" name="Mol. Phylogenet. Evol.">
        <title>Genome-scale phylogeny and comparative genomics of the fungal order Sordariales.</title>
        <authorList>
            <person name="Hensen N."/>
            <person name="Bonometti L."/>
            <person name="Westerberg I."/>
            <person name="Brannstrom I.O."/>
            <person name="Guillou S."/>
            <person name="Cros-Aarteil S."/>
            <person name="Calhoun S."/>
            <person name="Haridas S."/>
            <person name="Kuo A."/>
            <person name="Mondo S."/>
            <person name="Pangilinan J."/>
            <person name="Riley R."/>
            <person name="LaButti K."/>
            <person name="Andreopoulos B."/>
            <person name="Lipzen A."/>
            <person name="Chen C."/>
            <person name="Yan M."/>
            <person name="Daum C."/>
            <person name="Ng V."/>
            <person name="Clum A."/>
            <person name="Steindorff A."/>
            <person name="Ohm R.A."/>
            <person name="Martin F."/>
            <person name="Silar P."/>
            <person name="Natvig D.O."/>
            <person name="Lalanne C."/>
            <person name="Gautier V."/>
            <person name="Ament-Velasquez S.L."/>
            <person name="Kruys A."/>
            <person name="Hutchinson M.I."/>
            <person name="Powell A.J."/>
            <person name="Barry K."/>
            <person name="Miller A.N."/>
            <person name="Grigoriev I.V."/>
            <person name="Debuchy R."/>
            <person name="Gladieux P."/>
            <person name="Hiltunen Thoren M."/>
            <person name="Johannesson H."/>
        </authorList>
    </citation>
    <scope>NUCLEOTIDE SEQUENCE</scope>
    <source>
        <strain evidence="3">PSN293</strain>
    </source>
</reference>
<feature type="region of interest" description="Disordered" evidence="1">
    <location>
        <begin position="60"/>
        <end position="82"/>
    </location>
</feature>
<protein>
    <recommendedName>
        <fullName evidence="5">Secreted protein</fullName>
    </recommendedName>
</protein>
<evidence type="ECO:0000256" key="1">
    <source>
        <dbReference type="SAM" id="MobiDB-lite"/>
    </source>
</evidence>
<feature type="signal peptide" evidence="2">
    <location>
        <begin position="1"/>
        <end position="25"/>
    </location>
</feature>
<dbReference type="Proteomes" id="UP001301769">
    <property type="component" value="Unassembled WGS sequence"/>
</dbReference>
<evidence type="ECO:0000313" key="4">
    <source>
        <dbReference type="Proteomes" id="UP001301769"/>
    </source>
</evidence>
<evidence type="ECO:0000313" key="3">
    <source>
        <dbReference type="EMBL" id="KAK4213243.1"/>
    </source>
</evidence>
<proteinExistence type="predicted"/>
<keyword evidence="2" id="KW-0732">Signal</keyword>
<reference evidence="3" key="2">
    <citation type="submission" date="2023-05" db="EMBL/GenBank/DDBJ databases">
        <authorList>
            <consortium name="Lawrence Berkeley National Laboratory"/>
            <person name="Steindorff A."/>
            <person name="Hensen N."/>
            <person name="Bonometti L."/>
            <person name="Westerberg I."/>
            <person name="Brannstrom I.O."/>
            <person name="Guillou S."/>
            <person name="Cros-Aarteil S."/>
            <person name="Calhoun S."/>
            <person name="Haridas S."/>
            <person name="Kuo A."/>
            <person name="Mondo S."/>
            <person name="Pangilinan J."/>
            <person name="Riley R."/>
            <person name="Labutti K."/>
            <person name="Andreopoulos B."/>
            <person name="Lipzen A."/>
            <person name="Chen C."/>
            <person name="Yanf M."/>
            <person name="Daum C."/>
            <person name="Ng V."/>
            <person name="Clum A."/>
            <person name="Ohm R."/>
            <person name="Martin F."/>
            <person name="Silar P."/>
            <person name="Natvig D."/>
            <person name="Lalanne C."/>
            <person name="Gautier V."/>
            <person name="Ament-Velasquez S.L."/>
            <person name="Kruys A."/>
            <person name="Hutchinson M.I."/>
            <person name="Powell A.J."/>
            <person name="Barry K."/>
            <person name="Miller A.N."/>
            <person name="Grigoriev I.V."/>
            <person name="Debuchy R."/>
            <person name="Gladieux P."/>
            <person name="Thoren M.H."/>
            <person name="Johannesson H."/>
        </authorList>
    </citation>
    <scope>NUCLEOTIDE SEQUENCE</scope>
    <source>
        <strain evidence="3">PSN293</strain>
    </source>
</reference>
<accession>A0AAN6Y5W9</accession>